<dbReference type="PANTHER" id="PTHR42709">
    <property type="entry name" value="ALKALINE PHOSPHATASE LIKE PROTEIN"/>
    <property type="match status" value="1"/>
</dbReference>
<evidence type="ECO:0000256" key="6">
    <source>
        <dbReference type="ARBA" id="ARBA00023136"/>
    </source>
</evidence>
<evidence type="ECO:0000313" key="9">
    <source>
        <dbReference type="EMBL" id="TWG25599.1"/>
    </source>
</evidence>
<comment type="subcellular location">
    <subcellularLocation>
        <location evidence="1">Cell membrane</location>
        <topology evidence="1">Multi-pass membrane protein</topology>
    </subcellularLocation>
</comment>
<dbReference type="InterPro" id="IPR032816">
    <property type="entry name" value="VTT_dom"/>
</dbReference>
<keyword evidence="5" id="KW-1133">Transmembrane helix</keyword>
<evidence type="ECO:0000256" key="1">
    <source>
        <dbReference type="ARBA" id="ARBA00004651"/>
    </source>
</evidence>
<dbReference type="OrthoDB" id="9813426at2"/>
<accession>A0A561WP02</accession>
<organism evidence="9 10">
    <name type="scientific">Actinoplanes teichomyceticus</name>
    <dbReference type="NCBI Taxonomy" id="1867"/>
    <lineage>
        <taxon>Bacteria</taxon>
        <taxon>Bacillati</taxon>
        <taxon>Actinomycetota</taxon>
        <taxon>Actinomycetes</taxon>
        <taxon>Micromonosporales</taxon>
        <taxon>Micromonosporaceae</taxon>
        <taxon>Actinoplanes</taxon>
    </lineage>
</organism>
<evidence type="ECO:0000256" key="4">
    <source>
        <dbReference type="ARBA" id="ARBA00022692"/>
    </source>
</evidence>
<keyword evidence="3" id="KW-1003">Cell membrane</keyword>
<dbReference type="GO" id="GO:0005886">
    <property type="term" value="C:plasma membrane"/>
    <property type="evidence" value="ECO:0007669"/>
    <property type="project" value="UniProtKB-SubCell"/>
</dbReference>
<reference evidence="9 10" key="1">
    <citation type="submission" date="2019-06" db="EMBL/GenBank/DDBJ databases">
        <title>Sequencing the genomes of 1000 actinobacteria strains.</title>
        <authorList>
            <person name="Klenk H.-P."/>
        </authorList>
    </citation>
    <scope>NUCLEOTIDE SEQUENCE [LARGE SCALE GENOMIC DNA]</scope>
    <source>
        <strain evidence="9 10">DSM 43866</strain>
    </source>
</reference>
<evidence type="ECO:0000256" key="5">
    <source>
        <dbReference type="ARBA" id="ARBA00022989"/>
    </source>
</evidence>
<dbReference type="PANTHER" id="PTHR42709:SF6">
    <property type="entry name" value="UNDECAPRENYL PHOSPHATE TRANSPORTER A"/>
    <property type="match status" value="1"/>
</dbReference>
<dbReference type="InterPro" id="IPR051311">
    <property type="entry name" value="DedA_domain"/>
</dbReference>
<feature type="compositionally biased region" description="Basic and acidic residues" evidence="7">
    <location>
        <begin position="213"/>
        <end position="230"/>
    </location>
</feature>
<comment type="caution">
    <text evidence="9">The sequence shown here is derived from an EMBL/GenBank/DDBJ whole genome shotgun (WGS) entry which is preliminary data.</text>
</comment>
<dbReference type="EMBL" id="VIWY01000001">
    <property type="protein sequence ID" value="TWG25599.1"/>
    <property type="molecule type" value="Genomic_DNA"/>
</dbReference>
<proteinExistence type="inferred from homology"/>
<keyword evidence="6" id="KW-0472">Membrane</keyword>
<evidence type="ECO:0000256" key="3">
    <source>
        <dbReference type="ARBA" id="ARBA00022475"/>
    </source>
</evidence>
<evidence type="ECO:0000256" key="2">
    <source>
        <dbReference type="ARBA" id="ARBA00010792"/>
    </source>
</evidence>
<name>A0A561WP02_ACTTI</name>
<dbReference type="RefSeq" id="WP_122981102.1">
    <property type="nucleotide sequence ID" value="NZ_BOMX01000012.1"/>
</dbReference>
<comment type="similarity">
    <text evidence="2">Belongs to the DedA family.</text>
</comment>
<evidence type="ECO:0000259" key="8">
    <source>
        <dbReference type="Pfam" id="PF09335"/>
    </source>
</evidence>
<evidence type="ECO:0000313" key="10">
    <source>
        <dbReference type="Proteomes" id="UP000320239"/>
    </source>
</evidence>
<dbReference type="AlphaFoldDB" id="A0A561WP02"/>
<evidence type="ECO:0000256" key="7">
    <source>
        <dbReference type="SAM" id="MobiDB-lite"/>
    </source>
</evidence>
<keyword evidence="10" id="KW-1185">Reference proteome</keyword>
<dbReference type="Pfam" id="PF09335">
    <property type="entry name" value="VTT_dom"/>
    <property type="match status" value="1"/>
</dbReference>
<keyword evidence="4" id="KW-0812">Transmembrane</keyword>
<protein>
    <submittedName>
        <fullName evidence="9">Membrane protein DedA with SNARE-associated domain</fullName>
    </submittedName>
</protein>
<dbReference type="Proteomes" id="UP000320239">
    <property type="component" value="Unassembled WGS sequence"/>
</dbReference>
<feature type="region of interest" description="Disordered" evidence="7">
    <location>
        <begin position="210"/>
        <end position="239"/>
    </location>
</feature>
<gene>
    <name evidence="9" type="ORF">FHX34_101569</name>
</gene>
<sequence>MAQVDPGQLSGLTGWVASVIDALGEAGVGLLVALENVIPPIPSEIVLSLAGYLASAGRVDVLLVWLAATLGAVVGALLLYGLGRGLGEQRLRRGLDRIPLVDLDDLDKADRWFARHARAAVLFGRCAPVVRSLVSIPAGADRMPIRQFTVFTAIGSGVWNAIFVGAGYALGERWQDVERYSHWFDYAIAAFFAVAVIWWVVRKVRGRSAKRPRTGDAGRGRPVERPRTEDAGSGVRSPR</sequence>
<feature type="domain" description="VTT" evidence="8">
    <location>
        <begin position="41"/>
        <end position="168"/>
    </location>
</feature>